<comment type="caution">
    <text evidence="1">The sequence shown here is derived from an EMBL/GenBank/DDBJ whole genome shotgun (WGS) entry which is preliminary data.</text>
</comment>
<dbReference type="Proteomes" id="UP000736373">
    <property type="component" value="Unassembled WGS sequence"/>
</dbReference>
<sequence length="83" mass="9579">MMVSSERSLRLMVEKWLTPNSAMLVRVTKIRRSRSDHGRTVRIEASRAAGPIELFFFRHSDGTWCVFPPENERPSMSASWRAA</sequence>
<reference evidence="1 2" key="1">
    <citation type="submission" date="2019-09" db="EMBL/GenBank/DDBJ databases">
        <title>Paraburkholderia podalyriae sp. nov., A South African Podalyria-associated rhizobium.</title>
        <authorList>
            <person name="Mavima L."/>
            <person name="Beukes C.W."/>
            <person name="Palmer M."/>
            <person name="De Meyer S.E."/>
            <person name="James E.K."/>
            <person name="Maluk M."/>
            <person name="Avontuur J.R."/>
            <person name="Chan W.Y."/>
            <person name="Venter S.N."/>
            <person name="Steenkamp E.T."/>
        </authorList>
    </citation>
    <scope>NUCLEOTIDE SEQUENCE [LARGE SCALE GENOMIC DNA]</scope>
    <source>
        <strain evidence="1 2">WC7.3b</strain>
    </source>
</reference>
<evidence type="ECO:0000313" key="2">
    <source>
        <dbReference type="Proteomes" id="UP000736373"/>
    </source>
</evidence>
<organism evidence="1 2">
    <name type="scientific">Paraburkholderia podalyriae</name>
    <dbReference type="NCBI Taxonomy" id="1938811"/>
    <lineage>
        <taxon>Bacteria</taxon>
        <taxon>Pseudomonadati</taxon>
        <taxon>Pseudomonadota</taxon>
        <taxon>Betaproteobacteria</taxon>
        <taxon>Burkholderiales</taxon>
        <taxon>Burkholderiaceae</taxon>
        <taxon>Paraburkholderia</taxon>
    </lineage>
</organism>
<proteinExistence type="predicted"/>
<name>A0ABR7Q0X5_9BURK</name>
<protein>
    <submittedName>
        <fullName evidence="1">Uncharacterized protein</fullName>
    </submittedName>
</protein>
<accession>A0ABR7Q0X5</accession>
<evidence type="ECO:0000313" key="1">
    <source>
        <dbReference type="EMBL" id="MBC8752091.1"/>
    </source>
</evidence>
<dbReference type="EMBL" id="VZQQ01000081">
    <property type="protein sequence ID" value="MBC8752091.1"/>
    <property type="molecule type" value="Genomic_DNA"/>
</dbReference>
<keyword evidence="2" id="KW-1185">Reference proteome</keyword>
<gene>
    <name evidence="1" type="ORF">F6X42_38295</name>
</gene>